<dbReference type="RefSeq" id="WP_275226273.1">
    <property type="nucleotide sequence ID" value="NZ_JARESE010000001.1"/>
</dbReference>
<dbReference type="PIRSF" id="PIRSF018266">
    <property type="entry name" value="FecR"/>
    <property type="match status" value="1"/>
</dbReference>
<gene>
    <name evidence="3" type="ORF">PYV00_00475</name>
</gene>
<evidence type="ECO:0000259" key="2">
    <source>
        <dbReference type="Pfam" id="PF16220"/>
    </source>
</evidence>
<organism evidence="3 4">
    <name type="scientific">Novosphingobium album</name>
    <name type="common">ex Liu et al. 2023</name>
    <dbReference type="NCBI Taxonomy" id="3031130"/>
    <lineage>
        <taxon>Bacteria</taxon>
        <taxon>Pseudomonadati</taxon>
        <taxon>Pseudomonadota</taxon>
        <taxon>Alphaproteobacteria</taxon>
        <taxon>Sphingomonadales</taxon>
        <taxon>Sphingomonadaceae</taxon>
        <taxon>Novosphingobium</taxon>
    </lineage>
</organism>
<feature type="domain" description="FecR protein" evidence="1">
    <location>
        <begin position="99"/>
        <end position="191"/>
    </location>
</feature>
<dbReference type="Proteomes" id="UP001216253">
    <property type="component" value="Unassembled WGS sequence"/>
</dbReference>
<dbReference type="InterPro" id="IPR032623">
    <property type="entry name" value="FecR_N"/>
</dbReference>
<protein>
    <submittedName>
        <fullName evidence="3">FecR domain-containing protein</fullName>
    </submittedName>
</protein>
<proteinExistence type="predicted"/>
<comment type="caution">
    <text evidence="3">The sequence shown here is derived from an EMBL/GenBank/DDBJ whole genome shotgun (WGS) entry which is preliminary data.</text>
</comment>
<dbReference type="Gene3D" id="3.55.50.30">
    <property type="match status" value="1"/>
</dbReference>
<accession>A0ABT5WJU4</accession>
<keyword evidence="4" id="KW-1185">Reference proteome</keyword>
<dbReference type="EMBL" id="JARESE010000001">
    <property type="protein sequence ID" value="MDE8650189.1"/>
    <property type="molecule type" value="Genomic_DNA"/>
</dbReference>
<evidence type="ECO:0000259" key="1">
    <source>
        <dbReference type="Pfam" id="PF04773"/>
    </source>
</evidence>
<evidence type="ECO:0000313" key="4">
    <source>
        <dbReference type="Proteomes" id="UP001216253"/>
    </source>
</evidence>
<sequence>MSASVEDTAIRWAVRIDAQDLSDHEQRALDGWLRQDSRHRGALFRARAGLALVDGLGAEPLAEPHPAVRRWVRASAAIAAGFAGLLALSLSWSLWSGQQYSTDLGEIRRVPLADGSVVLVNTDSDLEVHYGNKARQLRLDAGEAWFKVAKDRRKPFIVEADGVHVQATGTAFSVRRREQAVEIVVTEGTVRAWRDDQPGRAIAVSAGNTATISTAADRPAASVAPIGNGDPLAWRQGGVALNETTVFDAAAEFNRYNPVKIDVASPQVGSQRMTGYFQIDRPDEFSQAVADVTGASVSKDGNKYIIKM</sequence>
<feature type="domain" description="FecR N-terminal" evidence="2">
    <location>
        <begin position="8"/>
        <end position="46"/>
    </location>
</feature>
<dbReference type="Pfam" id="PF04773">
    <property type="entry name" value="FecR"/>
    <property type="match status" value="1"/>
</dbReference>
<dbReference type="Pfam" id="PF16220">
    <property type="entry name" value="DUF4880"/>
    <property type="match status" value="1"/>
</dbReference>
<dbReference type="InterPro" id="IPR006860">
    <property type="entry name" value="FecR"/>
</dbReference>
<dbReference type="InterPro" id="IPR012373">
    <property type="entry name" value="Ferrdict_sens_TM"/>
</dbReference>
<evidence type="ECO:0000313" key="3">
    <source>
        <dbReference type="EMBL" id="MDE8650189.1"/>
    </source>
</evidence>
<dbReference type="PANTHER" id="PTHR30273:SF2">
    <property type="entry name" value="PROTEIN FECR"/>
    <property type="match status" value="1"/>
</dbReference>
<dbReference type="Gene3D" id="2.60.120.1440">
    <property type="match status" value="1"/>
</dbReference>
<reference evidence="3 4" key="1">
    <citation type="submission" date="2023-03" db="EMBL/GenBank/DDBJ databases">
        <title>NovoSphingobium album sp. nov. isolated from polycyclic aromatic hydrocarbons- and heavy-metal polluted soil.</title>
        <authorList>
            <person name="Liu Z."/>
            <person name="Wang K."/>
        </authorList>
    </citation>
    <scope>NUCLEOTIDE SEQUENCE [LARGE SCALE GENOMIC DNA]</scope>
    <source>
        <strain evidence="3 4">H3SJ31-1</strain>
    </source>
</reference>
<dbReference type="PANTHER" id="PTHR30273">
    <property type="entry name" value="PERIPLASMIC SIGNAL SENSOR AND SIGMA FACTOR ACTIVATOR FECR-RELATED"/>
    <property type="match status" value="1"/>
</dbReference>
<name>A0ABT5WJU4_9SPHN</name>